<dbReference type="Gene3D" id="3.40.50.11310">
    <property type="entry name" value="Bacterial phosphonate metabolism protein PhnH"/>
    <property type="match status" value="1"/>
</dbReference>
<dbReference type="InterPro" id="IPR008772">
    <property type="entry name" value="Phosphonate_metab_PhnH"/>
</dbReference>
<dbReference type="InterPro" id="IPR038058">
    <property type="entry name" value="PhnH-like_sp"/>
</dbReference>
<dbReference type="Proteomes" id="UP000031368">
    <property type="component" value="Chromosome"/>
</dbReference>
<dbReference type="PIRSF" id="PIRSF020680">
    <property type="entry name" value="PhnH"/>
    <property type="match status" value="1"/>
</dbReference>
<dbReference type="KEGG" id="rga:RGR602_CH00187"/>
<dbReference type="EMBL" id="CP006877">
    <property type="protein sequence ID" value="AJD39561.1"/>
    <property type="molecule type" value="Genomic_DNA"/>
</dbReference>
<dbReference type="HOGENOM" id="CLU_115317_1_0_5"/>
<sequence>MSLKTEALTGGFAEPVFHAQSVFKTMMDGMARPGTIQTIAPEVAPPAPLGVAAGAIALTLCDHDTPVWLSSGLAKSAMLDWLGFHTGAPVVPQRAEASFAFIEHGVTLSSFGLFALGTQEYPDRSTTLIVELAGLEGGRRLALTGPGIQSVNEIAPVGLPEAFLRLWTENHALFPRGIDLVLTAGSRFLCLPRTTKIIATEM</sequence>
<organism evidence="1 2">
    <name type="scientific">Rhizobium gallicum bv. gallicum R602sp</name>
    <dbReference type="NCBI Taxonomy" id="1041138"/>
    <lineage>
        <taxon>Bacteria</taxon>
        <taxon>Pseudomonadati</taxon>
        <taxon>Pseudomonadota</taxon>
        <taxon>Alphaproteobacteria</taxon>
        <taxon>Hyphomicrobiales</taxon>
        <taxon>Rhizobiaceae</taxon>
        <taxon>Rhizobium/Agrobacterium group</taxon>
        <taxon>Rhizobium</taxon>
    </lineage>
</organism>
<proteinExistence type="predicted"/>
<evidence type="ECO:0000313" key="1">
    <source>
        <dbReference type="EMBL" id="AJD39561.1"/>
    </source>
</evidence>
<protein>
    <submittedName>
        <fullName evidence="1">Phosphonate metabolism protein PhnH</fullName>
    </submittedName>
</protein>
<reference evidence="1 2" key="1">
    <citation type="submission" date="2013-11" db="EMBL/GenBank/DDBJ databases">
        <title>Complete genome sequence of Rhizobium gallicum bv. gallicum R602.</title>
        <authorList>
            <person name="Bustos P."/>
            <person name="Santamaria R.I."/>
            <person name="Lozano L."/>
            <person name="Acosta J.L."/>
            <person name="Ormeno-Orrillo E."/>
            <person name="Rogel M.A."/>
            <person name="Romero D."/>
            <person name="Cevallos M.A."/>
            <person name="Martinez-Romero E."/>
            <person name="Gonzalez V."/>
        </authorList>
    </citation>
    <scope>NUCLEOTIDE SEQUENCE [LARGE SCALE GENOMIC DNA]</scope>
    <source>
        <strain evidence="1 2">R602</strain>
    </source>
</reference>
<name>A0A0B4WX50_9HYPH</name>
<dbReference type="SUPFAM" id="SSF159709">
    <property type="entry name" value="PhnH-like"/>
    <property type="match status" value="1"/>
</dbReference>
<gene>
    <name evidence="1" type="primary">phnH</name>
    <name evidence="1" type="ORF">RGR602_CH00187</name>
</gene>
<dbReference type="NCBIfam" id="TIGR03292">
    <property type="entry name" value="PhnH_redo"/>
    <property type="match status" value="1"/>
</dbReference>
<dbReference type="GO" id="GO:0019634">
    <property type="term" value="P:organic phosphonate metabolic process"/>
    <property type="evidence" value="ECO:0007669"/>
    <property type="project" value="InterPro"/>
</dbReference>
<keyword evidence="2" id="KW-1185">Reference proteome</keyword>
<evidence type="ECO:0000313" key="2">
    <source>
        <dbReference type="Proteomes" id="UP000031368"/>
    </source>
</evidence>
<dbReference type="RefSeq" id="WP_039843538.1">
    <property type="nucleotide sequence ID" value="NZ_CP006877.1"/>
</dbReference>
<accession>A0A0B4WX50</accession>
<dbReference type="AlphaFoldDB" id="A0A0B4WX50"/>
<dbReference type="Pfam" id="PF05845">
    <property type="entry name" value="PhnH"/>
    <property type="match status" value="1"/>
</dbReference>